<sequence>MSIQLKSNKIKGCRVLQLTIKTKYKRSDKNDENKEKHTNFIFYSYKFNNVSRNTN</sequence>
<proteinExistence type="predicted"/>
<keyword evidence="2" id="KW-1185">Reference proteome</keyword>
<dbReference type="AlphaFoldDB" id="A0AAU9DAE1"/>
<dbReference type="EMBL" id="AP027060">
    <property type="protein sequence ID" value="BDU51603.1"/>
    <property type="molecule type" value="Genomic_DNA"/>
</dbReference>
<evidence type="ECO:0000313" key="2">
    <source>
        <dbReference type="Proteomes" id="UP001321582"/>
    </source>
</evidence>
<reference evidence="1 2" key="1">
    <citation type="submission" date="2022-11" db="EMBL/GenBank/DDBJ databases">
        <title>Haliovirga abyssi gen. nov., sp. nov., a mesophilic fermentative bacterium isolated from the Iheya North hydrothermal field and the proposal of Haliovirgaceae fam. nov.</title>
        <authorList>
            <person name="Miyazaki U."/>
            <person name="Tame A."/>
            <person name="Miyazaki J."/>
            <person name="Takai K."/>
            <person name="Sawayama S."/>
            <person name="Kitajima M."/>
            <person name="Okamoto A."/>
            <person name="Nakagawa S."/>
        </authorList>
    </citation>
    <scope>NUCLEOTIDE SEQUENCE [LARGE SCALE GENOMIC DNA]</scope>
    <source>
        <strain evidence="1 2">IC12</strain>
        <plasmid evidence="1 2">pHIC</plasmid>
    </source>
</reference>
<dbReference type="Proteomes" id="UP001321582">
    <property type="component" value="Plasmid pHIC"/>
</dbReference>
<accession>A0AAU9DAE1</accession>
<organism evidence="1 2">
    <name type="scientific">Haliovirga abyssi</name>
    <dbReference type="NCBI Taxonomy" id="2996794"/>
    <lineage>
        <taxon>Bacteria</taxon>
        <taxon>Fusobacteriati</taxon>
        <taxon>Fusobacteriota</taxon>
        <taxon>Fusobacteriia</taxon>
        <taxon>Fusobacteriales</taxon>
        <taxon>Haliovirgaceae</taxon>
        <taxon>Haliovirga</taxon>
    </lineage>
</organism>
<keyword evidence="1" id="KW-0614">Plasmid</keyword>
<evidence type="ECO:0008006" key="3">
    <source>
        <dbReference type="Google" id="ProtNLM"/>
    </source>
</evidence>
<gene>
    <name evidence="1" type="ORF">HLVA_21720</name>
</gene>
<evidence type="ECO:0000313" key="1">
    <source>
        <dbReference type="EMBL" id="BDU51603.1"/>
    </source>
</evidence>
<geneLocation type="plasmid" evidence="1 2">
    <name>pHIC</name>
</geneLocation>
<protein>
    <recommendedName>
        <fullName evidence="3">Arm DNA-binding domain-containing protein</fullName>
    </recommendedName>
</protein>
<name>A0AAU9DAE1_9FUSO</name>
<dbReference type="KEGG" id="haby:HLVA_21720"/>